<dbReference type="Pfam" id="PF00596">
    <property type="entry name" value="Aldolase_II"/>
    <property type="match status" value="1"/>
</dbReference>
<dbReference type="SUPFAM" id="SSF53639">
    <property type="entry name" value="AraD/HMP-PK domain-like"/>
    <property type="match status" value="1"/>
</dbReference>
<reference evidence="8 9" key="1">
    <citation type="submission" date="2019-04" db="EMBL/GenBank/DDBJ databases">
        <authorList>
            <person name="Li M."/>
            <person name="Gao C."/>
        </authorList>
    </citation>
    <scope>NUCLEOTIDE SEQUENCE [LARGE SCALE GENOMIC DNA]</scope>
    <source>
        <strain evidence="8 9">BGMRC 2031</strain>
    </source>
</reference>
<organism evidence="8 9">
    <name type="scientific">Martelella alba</name>
    <dbReference type="NCBI Taxonomy" id="2590451"/>
    <lineage>
        <taxon>Bacteria</taxon>
        <taxon>Pseudomonadati</taxon>
        <taxon>Pseudomonadota</taxon>
        <taxon>Alphaproteobacteria</taxon>
        <taxon>Hyphomicrobiales</taxon>
        <taxon>Aurantimonadaceae</taxon>
        <taxon>Martelella</taxon>
    </lineage>
</organism>
<gene>
    <name evidence="8" type="ORF">FCN80_00145</name>
</gene>
<dbReference type="NCBIfam" id="NF006047">
    <property type="entry name" value="PRK08193.1"/>
    <property type="match status" value="1"/>
</dbReference>
<accession>A0ABY2SRV0</accession>
<comment type="similarity">
    <text evidence="3">Belongs to the aldolase class II family. AraD/FucA subfamily.</text>
</comment>
<dbReference type="SMART" id="SM01007">
    <property type="entry name" value="Aldolase_II"/>
    <property type="match status" value="1"/>
</dbReference>
<keyword evidence="5" id="KW-0479">Metal-binding</keyword>
<comment type="catalytic activity">
    <reaction evidence="1">
        <text>L-ribulose 5-phosphate = D-xylulose 5-phosphate</text>
        <dbReference type="Rhea" id="RHEA:22368"/>
        <dbReference type="ChEBI" id="CHEBI:57737"/>
        <dbReference type="ChEBI" id="CHEBI:58226"/>
        <dbReference type="EC" id="5.1.3.4"/>
    </reaction>
</comment>
<evidence type="ECO:0000256" key="6">
    <source>
        <dbReference type="ARBA" id="ARBA00022833"/>
    </source>
</evidence>
<dbReference type="EMBL" id="SZPQ01000001">
    <property type="protein sequence ID" value="TKI08911.1"/>
    <property type="molecule type" value="Genomic_DNA"/>
</dbReference>
<sequence>MFRELKQAVLAANLALPAYGLVTLTWGNVSQADRRLGVMAIKPSGVDYGQMTEEDIVIVDLENGRVIEGRLNPSSDKATHLVLYRAFGLINGIVHTHSRNGTIWAQAGMDIPALGTTHADYFYGDIPCTRALTDAEIRTDYEINTGNVIVERFLQQDLDPLAMPGALVTGHAPFCWGKDGMDAVHNAIVLEEVAAMALSTRALNTQSHIPQALADKHYFRKHGANAYYGQRIATSPPTD</sequence>
<evidence type="ECO:0000256" key="1">
    <source>
        <dbReference type="ARBA" id="ARBA00001726"/>
    </source>
</evidence>
<protein>
    <recommendedName>
        <fullName evidence="4">L-ribulose-5-phosphate 4-epimerase</fullName>
        <ecNumber evidence="4">5.1.3.4</ecNumber>
    </recommendedName>
</protein>
<dbReference type="InterPro" id="IPR050197">
    <property type="entry name" value="Aldolase_class_II_sugar_metab"/>
</dbReference>
<dbReference type="InterPro" id="IPR036409">
    <property type="entry name" value="Aldolase_II/adducin_N_sf"/>
</dbReference>
<dbReference type="NCBIfam" id="NF009003">
    <property type="entry name" value="PRK12348.1"/>
    <property type="match status" value="1"/>
</dbReference>
<dbReference type="EC" id="5.1.3.4" evidence="4"/>
<keyword evidence="9" id="KW-1185">Reference proteome</keyword>
<evidence type="ECO:0000313" key="8">
    <source>
        <dbReference type="EMBL" id="TKI08911.1"/>
    </source>
</evidence>
<proteinExistence type="inferred from homology"/>
<dbReference type="InterPro" id="IPR001303">
    <property type="entry name" value="Aldolase_II/adducin_N"/>
</dbReference>
<dbReference type="PANTHER" id="PTHR22789">
    <property type="entry name" value="FUCULOSE PHOSPHATE ALDOLASE"/>
    <property type="match status" value="1"/>
</dbReference>
<evidence type="ECO:0000256" key="5">
    <source>
        <dbReference type="ARBA" id="ARBA00022723"/>
    </source>
</evidence>
<keyword evidence="6" id="KW-0862">Zinc</keyword>
<evidence type="ECO:0000259" key="7">
    <source>
        <dbReference type="SMART" id="SM01007"/>
    </source>
</evidence>
<evidence type="ECO:0000256" key="2">
    <source>
        <dbReference type="ARBA" id="ARBA00001947"/>
    </source>
</evidence>
<evidence type="ECO:0000256" key="3">
    <source>
        <dbReference type="ARBA" id="ARBA00010037"/>
    </source>
</evidence>
<dbReference type="Gene3D" id="3.40.225.10">
    <property type="entry name" value="Class II aldolase/adducin N-terminal domain"/>
    <property type="match status" value="1"/>
</dbReference>
<evidence type="ECO:0000313" key="9">
    <source>
        <dbReference type="Proteomes" id="UP000305202"/>
    </source>
</evidence>
<evidence type="ECO:0000256" key="4">
    <source>
        <dbReference type="ARBA" id="ARBA00013186"/>
    </source>
</evidence>
<feature type="domain" description="Class II aldolase/adducin N-terminal" evidence="7">
    <location>
        <begin position="7"/>
        <end position="198"/>
    </location>
</feature>
<comment type="cofactor">
    <cofactor evidence="2">
        <name>Zn(2+)</name>
        <dbReference type="ChEBI" id="CHEBI:29105"/>
    </cofactor>
</comment>
<name>A0ABY2SRV0_9HYPH</name>
<dbReference type="Proteomes" id="UP000305202">
    <property type="component" value="Unassembled WGS sequence"/>
</dbReference>
<dbReference type="PANTHER" id="PTHR22789:SF8">
    <property type="entry name" value="L-RIBULOSE-5-PHOSPHATE 4-EPIMERASE SGBE"/>
    <property type="match status" value="1"/>
</dbReference>
<comment type="caution">
    <text evidence="8">The sequence shown here is derived from an EMBL/GenBank/DDBJ whole genome shotgun (WGS) entry which is preliminary data.</text>
</comment>